<protein>
    <submittedName>
        <fullName evidence="9">Blast:ATP-binding cassette sub-family C member 9</fullName>
    </submittedName>
</protein>
<keyword evidence="7 8" id="KW-0472">Membrane</keyword>
<dbReference type="Proteomes" id="UP000268350">
    <property type="component" value="Unassembled WGS sequence"/>
</dbReference>
<dbReference type="InterPro" id="IPR036640">
    <property type="entry name" value="ABC1_TM_sf"/>
</dbReference>
<dbReference type="Gene3D" id="1.20.1560.10">
    <property type="entry name" value="ABC transporter type 1, transmembrane domain"/>
    <property type="match status" value="1"/>
</dbReference>
<evidence type="ECO:0000256" key="8">
    <source>
        <dbReference type="SAM" id="Phobius"/>
    </source>
</evidence>
<dbReference type="PANTHER" id="PTHR24223">
    <property type="entry name" value="ATP-BINDING CASSETTE SUB-FAMILY C"/>
    <property type="match status" value="1"/>
</dbReference>
<evidence type="ECO:0000256" key="7">
    <source>
        <dbReference type="ARBA" id="ARBA00023136"/>
    </source>
</evidence>
<dbReference type="InterPro" id="IPR050173">
    <property type="entry name" value="ABC_transporter_C-like"/>
</dbReference>
<evidence type="ECO:0000313" key="9">
    <source>
        <dbReference type="EMBL" id="SPP82093.1"/>
    </source>
</evidence>
<organism evidence="9 10">
    <name type="scientific">Drosophila guanche</name>
    <name type="common">Fruit fly</name>
    <dbReference type="NCBI Taxonomy" id="7266"/>
    <lineage>
        <taxon>Eukaryota</taxon>
        <taxon>Metazoa</taxon>
        <taxon>Ecdysozoa</taxon>
        <taxon>Arthropoda</taxon>
        <taxon>Hexapoda</taxon>
        <taxon>Insecta</taxon>
        <taxon>Pterygota</taxon>
        <taxon>Neoptera</taxon>
        <taxon>Endopterygota</taxon>
        <taxon>Diptera</taxon>
        <taxon>Brachycera</taxon>
        <taxon>Muscomorpha</taxon>
        <taxon>Ephydroidea</taxon>
        <taxon>Drosophilidae</taxon>
        <taxon>Drosophila</taxon>
        <taxon>Sophophora</taxon>
    </lineage>
</organism>
<evidence type="ECO:0000256" key="2">
    <source>
        <dbReference type="ARBA" id="ARBA00022692"/>
    </source>
</evidence>
<evidence type="ECO:0000256" key="6">
    <source>
        <dbReference type="ARBA" id="ARBA00022989"/>
    </source>
</evidence>
<dbReference type="GO" id="GO:0005524">
    <property type="term" value="F:ATP binding"/>
    <property type="evidence" value="ECO:0007669"/>
    <property type="project" value="UniProtKB-KW"/>
</dbReference>
<name>A0A3B0JML5_DROGU</name>
<dbReference type="EMBL" id="OUUW01000006">
    <property type="protein sequence ID" value="SPP82093.1"/>
    <property type="molecule type" value="Genomic_DNA"/>
</dbReference>
<keyword evidence="6 8" id="KW-1133">Transmembrane helix</keyword>
<keyword evidence="3" id="KW-0677">Repeat</keyword>
<keyword evidence="4" id="KW-0547">Nucleotide-binding</keyword>
<feature type="transmembrane region" description="Helical" evidence="8">
    <location>
        <begin position="68"/>
        <end position="85"/>
    </location>
</feature>
<evidence type="ECO:0000256" key="3">
    <source>
        <dbReference type="ARBA" id="ARBA00022737"/>
    </source>
</evidence>
<reference evidence="10" key="1">
    <citation type="submission" date="2018-01" db="EMBL/GenBank/DDBJ databases">
        <authorList>
            <person name="Alioto T."/>
            <person name="Alioto T."/>
        </authorList>
    </citation>
    <scope>NUCLEOTIDE SEQUENCE [LARGE SCALE GENOMIC DNA]</scope>
</reference>
<accession>A0A3B0JML5</accession>
<dbReference type="STRING" id="7266.A0A3B0JML5"/>
<evidence type="ECO:0000256" key="5">
    <source>
        <dbReference type="ARBA" id="ARBA00022840"/>
    </source>
</evidence>
<evidence type="ECO:0000313" key="10">
    <source>
        <dbReference type="Proteomes" id="UP000268350"/>
    </source>
</evidence>
<gene>
    <name evidence="9" type="ORF">DGUA_6G013903</name>
</gene>
<proteinExistence type="predicted"/>
<dbReference type="GO" id="GO:0016020">
    <property type="term" value="C:membrane"/>
    <property type="evidence" value="ECO:0007669"/>
    <property type="project" value="InterPro"/>
</dbReference>
<dbReference type="PANTHER" id="PTHR24223:SF443">
    <property type="entry name" value="MULTIDRUG-RESISTANCE LIKE PROTEIN 1, ISOFORM I"/>
    <property type="match status" value="1"/>
</dbReference>
<sequence length="117" mass="13717">VLAYFAVVVVYLGGFKAAKFIHNNLLYVIIRGSVCRFFDVTPIGRLLNSFSGDMEIVDEELPATLDSFMTFIWMVFAQIYFYLNFSSFIRPVIILMKNFWFVANYYELWFVLGTSFR</sequence>
<feature type="non-terminal residue" evidence="9">
    <location>
        <position position="1"/>
    </location>
</feature>
<keyword evidence="10" id="KW-1185">Reference proteome</keyword>
<dbReference type="GO" id="GO:0042626">
    <property type="term" value="F:ATPase-coupled transmembrane transporter activity"/>
    <property type="evidence" value="ECO:0007669"/>
    <property type="project" value="TreeGrafter"/>
</dbReference>
<evidence type="ECO:0000256" key="1">
    <source>
        <dbReference type="ARBA" id="ARBA00004127"/>
    </source>
</evidence>
<dbReference type="AlphaFoldDB" id="A0A3B0JML5"/>
<dbReference type="GO" id="GO:0012505">
    <property type="term" value="C:endomembrane system"/>
    <property type="evidence" value="ECO:0007669"/>
    <property type="project" value="UniProtKB-SubCell"/>
</dbReference>
<keyword evidence="2 8" id="KW-0812">Transmembrane</keyword>
<dbReference type="SUPFAM" id="SSF90123">
    <property type="entry name" value="ABC transporter transmembrane region"/>
    <property type="match status" value="1"/>
</dbReference>
<comment type="subcellular location">
    <subcellularLocation>
        <location evidence="1">Endomembrane system</location>
        <topology evidence="1">Multi-pass membrane protein</topology>
    </subcellularLocation>
</comment>
<evidence type="ECO:0000256" key="4">
    <source>
        <dbReference type="ARBA" id="ARBA00022741"/>
    </source>
</evidence>
<keyword evidence="5 9" id="KW-0067">ATP-binding</keyword>